<keyword evidence="8" id="KW-0175">Coiled coil</keyword>
<dbReference type="PROSITE" id="PS01124">
    <property type="entry name" value="HTH_ARAC_FAMILY_2"/>
    <property type="match status" value="1"/>
</dbReference>
<dbReference type="InterPro" id="IPR011006">
    <property type="entry name" value="CheY-like_superfamily"/>
</dbReference>
<keyword evidence="5" id="KW-0238">DNA-binding</keyword>
<dbReference type="EMBL" id="JAUKPO010000001">
    <property type="protein sequence ID" value="MDO1444975.1"/>
    <property type="molecule type" value="Genomic_DNA"/>
</dbReference>
<dbReference type="Pfam" id="PF00072">
    <property type="entry name" value="Response_reg"/>
    <property type="match status" value="1"/>
</dbReference>
<keyword evidence="6" id="KW-0804">Transcription</keyword>
<dbReference type="SUPFAM" id="SSF46689">
    <property type="entry name" value="Homeodomain-like"/>
    <property type="match status" value="1"/>
</dbReference>
<name>A0ABT8QYR1_9BACT</name>
<evidence type="ECO:0000256" key="5">
    <source>
        <dbReference type="ARBA" id="ARBA00023125"/>
    </source>
</evidence>
<dbReference type="CDD" id="cd00082">
    <property type="entry name" value="HisKA"/>
    <property type="match status" value="1"/>
</dbReference>
<evidence type="ECO:0000259" key="12">
    <source>
        <dbReference type="PROSITE" id="PS50110"/>
    </source>
</evidence>
<evidence type="ECO:0000256" key="4">
    <source>
        <dbReference type="ARBA" id="ARBA00023015"/>
    </source>
</evidence>
<dbReference type="InterPro" id="IPR036097">
    <property type="entry name" value="HisK_dim/P_sf"/>
</dbReference>
<gene>
    <name evidence="13" type="ORF">Q0590_01870</name>
</gene>
<evidence type="ECO:0000256" key="1">
    <source>
        <dbReference type="ARBA" id="ARBA00000085"/>
    </source>
</evidence>
<feature type="signal peptide" evidence="9">
    <location>
        <begin position="1"/>
        <end position="18"/>
    </location>
</feature>
<organism evidence="13 14">
    <name type="scientific">Rhodocytophaga aerolata</name>
    <dbReference type="NCBI Taxonomy" id="455078"/>
    <lineage>
        <taxon>Bacteria</taxon>
        <taxon>Pseudomonadati</taxon>
        <taxon>Bacteroidota</taxon>
        <taxon>Cytophagia</taxon>
        <taxon>Cytophagales</taxon>
        <taxon>Rhodocytophagaceae</taxon>
        <taxon>Rhodocytophaga</taxon>
    </lineage>
</organism>
<sequence length="919" mass="102721">MFGRFCLVLVLVISHILAGCDQKPAAEFTIGFSQCTGGDEWRRAMLNGMQRELAFHSNVELLYRDAKYDNQKQIEQIRELANSDIDLLIVSPNEDQPITPVVEEVYRMGIPVVVVDRRISSPLYSAFVGGNNGEVGKLAGQYIQMLLKGKGKVIEITGSPKSSPAMDRHQAFMDQVASSPDIKVVTINGEWEKQYARPALLQIIDQHRDVDLIFGHNDRMTVSAYEVCKEKGLLGKVKFVGIDGLAGKTGGLQMVSDSIFKATILYSPGGEEAIRTAMKILKKDSYDKETILQTAVIDSSNVHMMKQQTDKILLQQEDIETQQRKIDDQLKIYQNQQMFLYGMSGLLLVTIVAGSLALYSLTENKKINRELKAKNAEILEQRNKVQEMAEKAQEATESKFRFFTNISHEFRTPLTLILAPIEEIVAAKKNQASMVKKDLLLIHKNALRLLRLVNQLMDFRKIESGKIMVKATQTDLIALVQETMLPFEIVAKKRSIDFQLITKLSSLPAWIDVDMMDTVLFNLLSNAFKFTLDKGRIYVYIEQDASGEKAILKVEDTGVGMSEEEAASAFEMFYQGSNASAKGTGLGLPLSQELVELHQGKITVKSEKYKGTVFTIELPLGKTHFTGEALSAEKPESVLSEHFALQHTEATTLETAQNIPAFLEQTILIIEDNEDLQVFLKEKLQSTFQITTATDGNAGMKEAFEQIPDLIICDIMLPDTDGLKITSTLKTDIRTSHIPIILLTAKTTVEQQIEGIQTGADLYLTKPFNLQFLQENIRSLLSNRAILKNHYTGEIIPTSKAGSRLSKVDKKFVTDFKAIIDSRIADPSLTVDCLCKELGLSRVQLYRKVKALLGVTINDYIQSIRLNKACHSLQQPGVSVADIAYEVGFSSPAYFSTAFKARYGLSPLEYRNQKYSPQE</sequence>
<dbReference type="SUPFAM" id="SSF55874">
    <property type="entry name" value="ATPase domain of HSP90 chaperone/DNA topoisomerase II/histidine kinase"/>
    <property type="match status" value="1"/>
</dbReference>
<dbReference type="InterPro" id="IPR018060">
    <property type="entry name" value="HTH_AraC"/>
</dbReference>
<dbReference type="PROSITE" id="PS00041">
    <property type="entry name" value="HTH_ARAC_FAMILY_1"/>
    <property type="match status" value="1"/>
</dbReference>
<dbReference type="Pfam" id="PF02518">
    <property type="entry name" value="HATPase_c"/>
    <property type="match status" value="1"/>
</dbReference>
<dbReference type="PANTHER" id="PTHR43547">
    <property type="entry name" value="TWO-COMPONENT HISTIDINE KINASE"/>
    <property type="match status" value="1"/>
</dbReference>
<dbReference type="InterPro" id="IPR004358">
    <property type="entry name" value="Sig_transdc_His_kin-like_C"/>
</dbReference>
<dbReference type="Pfam" id="PF13407">
    <property type="entry name" value="Peripla_BP_4"/>
    <property type="match status" value="1"/>
</dbReference>
<dbReference type="Gene3D" id="1.10.287.130">
    <property type="match status" value="1"/>
</dbReference>
<dbReference type="PROSITE" id="PS50109">
    <property type="entry name" value="HIS_KIN"/>
    <property type="match status" value="1"/>
</dbReference>
<comment type="caution">
    <text evidence="13">The sequence shown here is derived from an EMBL/GenBank/DDBJ whole genome shotgun (WGS) entry which is preliminary data.</text>
</comment>
<dbReference type="InterPro" id="IPR036890">
    <property type="entry name" value="HATPase_C_sf"/>
</dbReference>
<dbReference type="InterPro" id="IPR025997">
    <property type="entry name" value="SBP_2_dom"/>
</dbReference>
<dbReference type="SMART" id="SM00342">
    <property type="entry name" value="HTH_ARAC"/>
    <property type="match status" value="1"/>
</dbReference>
<dbReference type="SMART" id="SM00387">
    <property type="entry name" value="HATPase_c"/>
    <property type="match status" value="1"/>
</dbReference>
<dbReference type="Gene3D" id="3.40.50.2300">
    <property type="match status" value="3"/>
</dbReference>
<dbReference type="PANTHER" id="PTHR43547:SF2">
    <property type="entry name" value="HYBRID SIGNAL TRANSDUCTION HISTIDINE KINASE C"/>
    <property type="match status" value="1"/>
</dbReference>
<dbReference type="Pfam" id="PF00512">
    <property type="entry name" value="HisKA"/>
    <property type="match status" value="1"/>
</dbReference>
<evidence type="ECO:0000256" key="3">
    <source>
        <dbReference type="ARBA" id="ARBA00022553"/>
    </source>
</evidence>
<dbReference type="Gene3D" id="1.10.10.60">
    <property type="entry name" value="Homeodomain-like"/>
    <property type="match status" value="1"/>
</dbReference>
<evidence type="ECO:0000313" key="13">
    <source>
        <dbReference type="EMBL" id="MDO1444975.1"/>
    </source>
</evidence>
<dbReference type="SMART" id="SM00448">
    <property type="entry name" value="REC"/>
    <property type="match status" value="1"/>
</dbReference>
<keyword evidence="14" id="KW-1185">Reference proteome</keyword>
<dbReference type="Gene3D" id="3.30.565.10">
    <property type="entry name" value="Histidine kinase-like ATPase, C-terminal domain"/>
    <property type="match status" value="1"/>
</dbReference>
<dbReference type="PROSITE" id="PS50110">
    <property type="entry name" value="RESPONSE_REGULATORY"/>
    <property type="match status" value="1"/>
</dbReference>
<feature type="domain" description="Response regulatory" evidence="12">
    <location>
        <begin position="666"/>
        <end position="781"/>
    </location>
</feature>
<evidence type="ECO:0000259" key="11">
    <source>
        <dbReference type="PROSITE" id="PS50109"/>
    </source>
</evidence>
<comment type="catalytic activity">
    <reaction evidence="1">
        <text>ATP + protein L-histidine = ADP + protein N-phospho-L-histidine.</text>
        <dbReference type="EC" id="2.7.13.3"/>
    </reaction>
</comment>
<dbReference type="Pfam" id="PF12833">
    <property type="entry name" value="HTH_18"/>
    <property type="match status" value="1"/>
</dbReference>
<dbReference type="InterPro" id="IPR009057">
    <property type="entry name" value="Homeodomain-like_sf"/>
</dbReference>
<accession>A0ABT8QYR1</accession>
<feature type="domain" description="Histidine kinase" evidence="11">
    <location>
        <begin position="405"/>
        <end position="622"/>
    </location>
</feature>
<feature type="chain" id="PRO_5045290334" description="histidine kinase" evidence="9">
    <location>
        <begin position="19"/>
        <end position="919"/>
    </location>
</feature>
<evidence type="ECO:0000259" key="10">
    <source>
        <dbReference type="PROSITE" id="PS01124"/>
    </source>
</evidence>
<dbReference type="EC" id="2.7.13.3" evidence="2"/>
<evidence type="ECO:0000256" key="6">
    <source>
        <dbReference type="ARBA" id="ARBA00023163"/>
    </source>
</evidence>
<dbReference type="CDD" id="cd06308">
    <property type="entry name" value="PBP1_sensor_kinase-like"/>
    <property type="match status" value="1"/>
</dbReference>
<feature type="modified residue" description="4-aspartylphosphate" evidence="7">
    <location>
        <position position="714"/>
    </location>
</feature>
<evidence type="ECO:0000313" key="14">
    <source>
        <dbReference type="Proteomes" id="UP001168528"/>
    </source>
</evidence>
<dbReference type="Proteomes" id="UP001168528">
    <property type="component" value="Unassembled WGS sequence"/>
</dbReference>
<keyword evidence="9" id="KW-0732">Signal</keyword>
<evidence type="ECO:0000256" key="2">
    <source>
        <dbReference type="ARBA" id="ARBA00012438"/>
    </source>
</evidence>
<protein>
    <recommendedName>
        <fullName evidence="2">histidine kinase</fullName>
        <ecNumber evidence="2">2.7.13.3</ecNumber>
    </recommendedName>
</protein>
<dbReference type="PRINTS" id="PR00344">
    <property type="entry name" value="BCTRLSENSOR"/>
</dbReference>
<dbReference type="InterPro" id="IPR001789">
    <property type="entry name" value="Sig_transdc_resp-reg_receiver"/>
</dbReference>
<dbReference type="SUPFAM" id="SSF53822">
    <property type="entry name" value="Periplasmic binding protein-like I"/>
    <property type="match status" value="1"/>
</dbReference>
<dbReference type="PROSITE" id="PS51257">
    <property type="entry name" value="PROKAR_LIPOPROTEIN"/>
    <property type="match status" value="1"/>
</dbReference>
<feature type="coiled-coil region" evidence="8">
    <location>
        <begin position="364"/>
        <end position="398"/>
    </location>
</feature>
<dbReference type="SMART" id="SM00388">
    <property type="entry name" value="HisKA"/>
    <property type="match status" value="1"/>
</dbReference>
<dbReference type="InterPro" id="IPR005467">
    <property type="entry name" value="His_kinase_dom"/>
</dbReference>
<feature type="domain" description="HTH araC/xylS-type" evidence="10">
    <location>
        <begin position="814"/>
        <end position="913"/>
    </location>
</feature>
<dbReference type="InterPro" id="IPR028082">
    <property type="entry name" value="Peripla_BP_I"/>
</dbReference>
<dbReference type="InterPro" id="IPR003594">
    <property type="entry name" value="HATPase_dom"/>
</dbReference>
<proteinExistence type="predicted"/>
<keyword evidence="3 7" id="KW-0597">Phosphoprotein</keyword>
<dbReference type="InterPro" id="IPR003661">
    <property type="entry name" value="HisK_dim/P_dom"/>
</dbReference>
<dbReference type="InterPro" id="IPR018062">
    <property type="entry name" value="HTH_AraC-typ_CS"/>
</dbReference>
<evidence type="ECO:0000256" key="9">
    <source>
        <dbReference type="SAM" id="SignalP"/>
    </source>
</evidence>
<dbReference type="CDD" id="cd17574">
    <property type="entry name" value="REC_OmpR"/>
    <property type="match status" value="1"/>
</dbReference>
<evidence type="ECO:0000256" key="7">
    <source>
        <dbReference type="PROSITE-ProRule" id="PRU00169"/>
    </source>
</evidence>
<dbReference type="SUPFAM" id="SSF52172">
    <property type="entry name" value="CheY-like"/>
    <property type="match status" value="1"/>
</dbReference>
<keyword evidence="4" id="KW-0805">Transcription regulation</keyword>
<dbReference type="RefSeq" id="WP_302035776.1">
    <property type="nucleotide sequence ID" value="NZ_JAUKPO010000001.1"/>
</dbReference>
<dbReference type="SUPFAM" id="SSF47384">
    <property type="entry name" value="Homodimeric domain of signal transducing histidine kinase"/>
    <property type="match status" value="1"/>
</dbReference>
<evidence type="ECO:0000256" key="8">
    <source>
        <dbReference type="SAM" id="Coils"/>
    </source>
</evidence>
<reference evidence="13" key="1">
    <citation type="submission" date="2023-07" db="EMBL/GenBank/DDBJ databases">
        <title>The genome sequence of Rhodocytophaga aerolata KACC 12507.</title>
        <authorList>
            <person name="Zhang X."/>
        </authorList>
    </citation>
    <scope>NUCLEOTIDE SEQUENCE</scope>
    <source>
        <strain evidence="13">KACC 12507</strain>
    </source>
</reference>